<accession>F7CRS6</accession>
<dbReference type="GO" id="GO:0005615">
    <property type="term" value="C:extracellular space"/>
    <property type="evidence" value="ECO:0000318"/>
    <property type="project" value="GO_Central"/>
</dbReference>
<dbReference type="CDD" id="cd00220">
    <property type="entry name" value="VMO-I"/>
    <property type="match status" value="1"/>
</dbReference>
<dbReference type="Gene3D" id="2.100.10.20">
    <property type="entry name" value="Vitelline membrane outer layer protein I (VOMI)"/>
    <property type="match status" value="1"/>
</dbReference>
<dbReference type="InterPro" id="IPR005515">
    <property type="entry name" value="VOMI"/>
</dbReference>
<dbReference type="HOGENOM" id="CLU_111176_1_0_1"/>
<feature type="chain" id="PRO_5028324402" description="Vitelline membrane outer layer 1 homolog" evidence="1">
    <location>
        <begin position="21"/>
        <end position="203"/>
    </location>
</feature>
<evidence type="ECO:0008006" key="4">
    <source>
        <dbReference type="Google" id="ProtNLM"/>
    </source>
</evidence>
<dbReference type="STRING" id="9258.ENSOANP00000010764"/>
<dbReference type="InParanoid" id="F7CRS6"/>
<dbReference type="PANTHER" id="PTHR18841:SF1">
    <property type="entry name" value="VITELLINE MEMBRANE OUTER LAYER 1 HOMOLOG"/>
    <property type="match status" value="1"/>
</dbReference>
<dbReference type="Ensembl" id="ENSOANT00000010766.2">
    <property type="protein sequence ID" value="ENSOANP00000010764.2"/>
    <property type="gene ID" value="ENSOANG00000006745.2"/>
</dbReference>
<reference evidence="2" key="2">
    <citation type="submission" date="2025-09" db="UniProtKB">
        <authorList>
            <consortium name="Ensembl"/>
        </authorList>
    </citation>
    <scope>IDENTIFICATION</scope>
    <source>
        <strain evidence="2">Glennie</strain>
    </source>
</reference>
<organism evidence="2 3">
    <name type="scientific">Ornithorhynchus anatinus</name>
    <name type="common">Duckbill platypus</name>
    <dbReference type="NCBI Taxonomy" id="9258"/>
    <lineage>
        <taxon>Eukaryota</taxon>
        <taxon>Metazoa</taxon>
        <taxon>Chordata</taxon>
        <taxon>Craniata</taxon>
        <taxon>Vertebrata</taxon>
        <taxon>Euteleostomi</taxon>
        <taxon>Mammalia</taxon>
        <taxon>Monotremata</taxon>
        <taxon>Ornithorhynchidae</taxon>
        <taxon>Ornithorhynchus</taxon>
    </lineage>
</organism>
<evidence type="ECO:0000313" key="2">
    <source>
        <dbReference type="Ensembl" id="ENSOANP00000010764.2"/>
    </source>
</evidence>
<keyword evidence="3" id="KW-1185">Reference proteome</keyword>
<dbReference type="eggNOG" id="ENOG502S05N">
    <property type="taxonomic scope" value="Eukaryota"/>
</dbReference>
<name>F7CRS6_ORNAN</name>
<dbReference type="SUPFAM" id="SSF51092">
    <property type="entry name" value="Vitelline membrane outer protein-I (VMO-I)"/>
    <property type="match status" value="1"/>
</dbReference>
<reference evidence="2" key="1">
    <citation type="submission" date="2025-08" db="UniProtKB">
        <authorList>
            <consortium name="Ensembl"/>
        </authorList>
    </citation>
    <scope>IDENTIFICATION</scope>
    <source>
        <strain evidence="2">Glennie</strain>
    </source>
</reference>
<dbReference type="Proteomes" id="UP000002279">
    <property type="component" value="Unplaced"/>
</dbReference>
<sequence length="203" mass="22482">MQAASIPLLVILAHFPFVLGKPEFRAANGMFANRNFYSTIEVSNGGPWGSWTWVDMCPEGSYAIGYSLKVEETFSANDETSLNGIRLFCTNRTSSAFTIESNIGEFGYWARISWCPTGFLSSFQLKVESPQGILDDTAVNNIRFRCSTGVVLENPGGPYGEYASWSDACPRGGICGLQTKQEPYRGLLWDDTALNDVRFFCCE</sequence>
<evidence type="ECO:0000256" key="1">
    <source>
        <dbReference type="SAM" id="SignalP"/>
    </source>
</evidence>
<dbReference type="PANTHER" id="PTHR18841">
    <property type="entry name" value="VITELLINE MEMBRANE OUTER LAYER PROTEIN I-RELATED"/>
    <property type="match status" value="1"/>
</dbReference>
<dbReference type="Bgee" id="ENSOANG00000006745">
    <property type="expression patterns" value="Expressed in cerebellum"/>
</dbReference>
<keyword evidence="1" id="KW-0732">Signal</keyword>
<feature type="signal peptide" evidence="1">
    <location>
        <begin position="1"/>
        <end position="20"/>
    </location>
</feature>
<dbReference type="OMA" id="IRWCPRN"/>
<dbReference type="InterPro" id="IPR036706">
    <property type="entry name" value="VOMI_sf"/>
</dbReference>
<evidence type="ECO:0000313" key="3">
    <source>
        <dbReference type="Proteomes" id="UP000002279"/>
    </source>
</evidence>
<dbReference type="Pfam" id="PF03762">
    <property type="entry name" value="VOMI"/>
    <property type="match status" value="1"/>
</dbReference>
<dbReference type="AlphaFoldDB" id="F7CRS6"/>
<protein>
    <recommendedName>
        <fullName evidence="4">Vitelline membrane outer layer 1 homolog</fullName>
    </recommendedName>
</protein>
<proteinExistence type="predicted"/>
<dbReference type="GeneTree" id="ENSGT00390000009313"/>